<dbReference type="InterPro" id="IPR003660">
    <property type="entry name" value="HAMP_dom"/>
</dbReference>
<dbReference type="GO" id="GO:0005886">
    <property type="term" value="C:plasma membrane"/>
    <property type="evidence" value="ECO:0007669"/>
    <property type="project" value="UniProtKB-SubCell"/>
</dbReference>
<keyword evidence="6 7" id="KW-0472">Membrane</keyword>
<name>A0A2A5CCA8_9GAMM</name>
<gene>
    <name evidence="10" type="ORF">COA71_08885</name>
</gene>
<dbReference type="Pfam" id="PF02743">
    <property type="entry name" value="dCache_1"/>
    <property type="match status" value="1"/>
</dbReference>
<dbReference type="Gene3D" id="3.30.70.270">
    <property type="match status" value="1"/>
</dbReference>
<evidence type="ECO:0000313" key="11">
    <source>
        <dbReference type="Proteomes" id="UP000228987"/>
    </source>
</evidence>
<accession>A0A2A5CCA8</accession>
<dbReference type="EMBL" id="NVWI01000006">
    <property type="protein sequence ID" value="PCJ41151.1"/>
    <property type="molecule type" value="Genomic_DNA"/>
</dbReference>
<dbReference type="PANTHER" id="PTHR46663:SF2">
    <property type="entry name" value="GGDEF DOMAIN-CONTAINING PROTEIN"/>
    <property type="match status" value="1"/>
</dbReference>
<evidence type="ECO:0000256" key="5">
    <source>
        <dbReference type="ARBA" id="ARBA00022989"/>
    </source>
</evidence>
<dbReference type="InterPro" id="IPR000160">
    <property type="entry name" value="GGDEF_dom"/>
</dbReference>
<dbReference type="NCBIfam" id="TIGR00254">
    <property type="entry name" value="GGDEF"/>
    <property type="match status" value="1"/>
</dbReference>
<evidence type="ECO:0000256" key="4">
    <source>
        <dbReference type="ARBA" id="ARBA00022692"/>
    </source>
</evidence>
<dbReference type="Gene3D" id="3.30.450.20">
    <property type="entry name" value="PAS domain"/>
    <property type="match status" value="1"/>
</dbReference>
<dbReference type="InterPro" id="IPR052163">
    <property type="entry name" value="DGC-Regulatory_Protein"/>
</dbReference>
<feature type="transmembrane region" description="Helical" evidence="7">
    <location>
        <begin position="344"/>
        <end position="364"/>
    </location>
</feature>
<evidence type="ECO:0000256" key="1">
    <source>
        <dbReference type="ARBA" id="ARBA00001946"/>
    </source>
</evidence>
<feature type="domain" description="HAMP" evidence="8">
    <location>
        <begin position="365"/>
        <end position="418"/>
    </location>
</feature>
<keyword evidence="3" id="KW-1003">Cell membrane</keyword>
<keyword evidence="5 7" id="KW-1133">Transmembrane helix</keyword>
<dbReference type="SUPFAM" id="SSF55073">
    <property type="entry name" value="Nucleotide cyclase"/>
    <property type="match status" value="1"/>
</dbReference>
<dbReference type="PANTHER" id="PTHR46663">
    <property type="entry name" value="DIGUANYLATE CYCLASE DGCT-RELATED"/>
    <property type="match status" value="1"/>
</dbReference>
<dbReference type="SUPFAM" id="SSF158472">
    <property type="entry name" value="HAMP domain-like"/>
    <property type="match status" value="1"/>
</dbReference>
<dbReference type="InterPro" id="IPR033479">
    <property type="entry name" value="dCache_1"/>
</dbReference>
<comment type="cofactor">
    <cofactor evidence="1">
        <name>Mg(2+)</name>
        <dbReference type="ChEBI" id="CHEBI:18420"/>
    </cofactor>
</comment>
<feature type="transmembrane region" description="Helical" evidence="7">
    <location>
        <begin position="12"/>
        <end position="32"/>
    </location>
</feature>
<evidence type="ECO:0000313" key="10">
    <source>
        <dbReference type="EMBL" id="PCJ41151.1"/>
    </source>
</evidence>
<comment type="subcellular location">
    <subcellularLocation>
        <location evidence="2">Cell membrane</location>
        <topology evidence="2">Multi-pass membrane protein</topology>
    </subcellularLocation>
</comment>
<evidence type="ECO:0000256" key="3">
    <source>
        <dbReference type="ARBA" id="ARBA00022475"/>
    </source>
</evidence>
<dbReference type="InterPro" id="IPR043128">
    <property type="entry name" value="Rev_trsase/Diguanyl_cyclase"/>
</dbReference>
<evidence type="ECO:0000256" key="2">
    <source>
        <dbReference type="ARBA" id="ARBA00004651"/>
    </source>
</evidence>
<dbReference type="PROSITE" id="PS50887">
    <property type="entry name" value="GGDEF"/>
    <property type="match status" value="1"/>
</dbReference>
<proteinExistence type="predicted"/>
<evidence type="ECO:0000256" key="7">
    <source>
        <dbReference type="SAM" id="Phobius"/>
    </source>
</evidence>
<comment type="caution">
    <text evidence="10">The sequence shown here is derived from an EMBL/GenBank/DDBJ whole genome shotgun (WGS) entry which is preliminary data.</text>
</comment>
<dbReference type="PROSITE" id="PS50885">
    <property type="entry name" value="HAMP"/>
    <property type="match status" value="1"/>
</dbReference>
<feature type="domain" description="GGDEF" evidence="9">
    <location>
        <begin position="457"/>
        <end position="593"/>
    </location>
</feature>
<protein>
    <submittedName>
        <fullName evidence="10">GGDEF domain-containing protein</fullName>
    </submittedName>
</protein>
<dbReference type="Proteomes" id="UP000228987">
    <property type="component" value="Unassembled WGS sequence"/>
</dbReference>
<reference evidence="11" key="1">
    <citation type="submission" date="2017-08" db="EMBL/GenBank/DDBJ databases">
        <title>A dynamic microbial community with high functional redundancy inhabits the cold, oxic subseafloor aquifer.</title>
        <authorList>
            <person name="Tully B.J."/>
            <person name="Wheat C.G."/>
            <person name="Glazer B.T."/>
            <person name="Huber J.A."/>
        </authorList>
    </citation>
    <scope>NUCLEOTIDE SEQUENCE [LARGE SCALE GENOMIC DNA]</scope>
</reference>
<dbReference type="CDD" id="cd18774">
    <property type="entry name" value="PDC2_HK_sensor"/>
    <property type="match status" value="1"/>
</dbReference>
<dbReference type="CDD" id="cd01949">
    <property type="entry name" value="GGDEF"/>
    <property type="match status" value="1"/>
</dbReference>
<dbReference type="GO" id="GO:0003824">
    <property type="term" value="F:catalytic activity"/>
    <property type="evidence" value="ECO:0007669"/>
    <property type="project" value="UniProtKB-ARBA"/>
</dbReference>
<dbReference type="Gene3D" id="1.10.8.500">
    <property type="entry name" value="HAMP domain in histidine kinase"/>
    <property type="match status" value="1"/>
</dbReference>
<dbReference type="SMART" id="SM00267">
    <property type="entry name" value="GGDEF"/>
    <property type="match status" value="1"/>
</dbReference>
<dbReference type="Pfam" id="PF00990">
    <property type="entry name" value="GGDEF"/>
    <property type="match status" value="1"/>
</dbReference>
<dbReference type="InterPro" id="IPR029787">
    <property type="entry name" value="Nucleotide_cyclase"/>
</dbReference>
<organism evidence="10 11">
    <name type="scientific">SAR86 cluster bacterium</name>
    <dbReference type="NCBI Taxonomy" id="2030880"/>
    <lineage>
        <taxon>Bacteria</taxon>
        <taxon>Pseudomonadati</taxon>
        <taxon>Pseudomonadota</taxon>
        <taxon>Gammaproteobacteria</taxon>
        <taxon>SAR86 cluster</taxon>
    </lineage>
</organism>
<dbReference type="AlphaFoldDB" id="A0A2A5CCA8"/>
<evidence type="ECO:0000259" key="8">
    <source>
        <dbReference type="PROSITE" id="PS50885"/>
    </source>
</evidence>
<keyword evidence="4 7" id="KW-0812">Transmembrane</keyword>
<dbReference type="FunFam" id="3.30.70.270:FF:000001">
    <property type="entry name" value="Diguanylate cyclase domain protein"/>
    <property type="match status" value="1"/>
</dbReference>
<evidence type="ECO:0000259" key="9">
    <source>
        <dbReference type="PROSITE" id="PS50887"/>
    </source>
</evidence>
<dbReference type="GO" id="GO:0007165">
    <property type="term" value="P:signal transduction"/>
    <property type="evidence" value="ECO:0007669"/>
    <property type="project" value="InterPro"/>
</dbReference>
<evidence type="ECO:0000256" key="6">
    <source>
        <dbReference type="ARBA" id="ARBA00023136"/>
    </source>
</evidence>
<sequence>MLPDMKITKKLPFVMIAFALLSAIATGVIAFVNARDSMIGSAQDKLTSLLESRKSSLQQYFDTIEHDVQFHAQSPLVINALQDFSNSWEALPNDKEAVLRDNYIFQNPYPVGNKGALLAAEDGSQYSRVHRQYHPAFSNMVEARFFYDLFLFDPQGNLIYTVNKESDFATNIETGQWKDTQLATLFRDINENPQAGLIDYADFMPYEPTSDKPASFIGAPVFNAQYQYLGILIYQLPIEPLNNIMQVTAGMGETGETYLVGDDFLMRSDSRFLEQSSILSTEADTYSVRQGLAGESAVGVIYDYRDISVFSAYTPIDFMGTRWVMLAEVDREEVLRDVYSMSRFLLFSGVLIAVAISFLGYMLAADISHPIATMTQIIRNLSRNKLDDNISVNNRKDEVGEMADAMVILKQNAVEQESLKAQFKYVAEHDVLTGLRTRQYALEELDCLMKQADKDGTKLVLMFIDLDDFKHINDVYGHNVGDDTLCLIAKGLQECARSDDIIARVGGDEFIIILPNIKSIKDSHIVVNKISSAMKSLLLKQEEGESNKKLTLSIGLAIYPDDAVNAASLLKNADRAMYTVKRNGKNNLDYWKQDMDSNNLLDN</sequence>